<organism evidence="1 2">
    <name type="scientific">Trichomalopsis sarcophagae</name>
    <dbReference type="NCBI Taxonomy" id="543379"/>
    <lineage>
        <taxon>Eukaryota</taxon>
        <taxon>Metazoa</taxon>
        <taxon>Ecdysozoa</taxon>
        <taxon>Arthropoda</taxon>
        <taxon>Hexapoda</taxon>
        <taxon>Insecta</taxon>
        <taxon>Pterygota</taxon>
        <taxon>Neoptera</taxon>
        <taxon>Endopterygota</taxon>
        <taxon>Hymenoptera</taxon>
        <taxon>Apocrita</taxon>
        <taxon>Proctotrupomorpha</taxon>
        <taxon>Chalcidoidea</taxon>
        <taxon>Pteromalidae</taxon>
        <taxon>Pteromalinae</taxon>
        <taxon>Trichomalopsis</taxon>
    </lineage>
</organism>
<dbReference type="Proteomes" id="UP000215335">
    <property type="component" value="Unassembled WGS sequence"/>
</dbReference>
<evidence type="ECO:0000313" key="1">
    <source>
        <dbReference type="EMBL" id="OXU16890.1"/>
    </source>
</evidence>
<sequence length="139" mass="16378">MAQALMDPIHVSMIAVHSYQHRHRHRRHRPNHHNGTHRRILSSSLSSLEDKTLSKIFWLVISESGAGKCYACGMAAQISALRKRWLGDNREQWLWTVPFRDNVFDGLITRKNMEKIFTPVEILFNKNKYPVYRSSQKMY</sequence>
<reference evidence="1 2" key="1">
    <citation type="journal article" date="2017" name="Curr. Biol.">
        <title>The Evolution of Venom by Co-option of Single-Copy Genes.</title>
        <authorList>
            <person name="Martinson E.O."/>
            <person name="Mrinalini"/>
            <person name="Kelkar Y.D."/>
            <person name="Chang C.H."/>
            <person name="Werren J.H."/>
        </authorList>
    </citation>
    <scope>NUCLEOTIDE SEQUENCE [LARGE SCALE GENOMIC DNA]</scope>
    <source>
        <strain evidence="1 2">Alberta</strain>
        <tissue evidence="1">Whole body</tissue>
    </source>
</reference>
<dbReference type="AlphaFoldDB" id="A0A232EEV4"/>
<proteinExistence type="predicted"/>
<evidence type="ECO:0000313" key="2">
    <source>
        <dbReference type="Proteomes" id="UP000215335"/>
    </source>
</evidence>
<keyword evidence="2" id="KW-1185">Reference proteome</keyword>
<name>A0A232EEV4_9HYME</name>
<gene>
    <name evidence="1" type="ORF">TSAR_005836</name>
</gene>
<protein>
    <submittedName>
        <fullName evidence="1">Uncharacterized protein</fullName>
    </submittedName>
</protein>
<comment type="caution">
    <text evidence="1">The sequence shown here is derived from an EMBL/GenBank/DDBJ whole genome shotgun (WGS) entry which is preliminary data.</text>
</comment>
<accession>A0A232EEV4</accession>
<dbReference type="EMBL" id="NNAY01005207">
    <property type="protein sequence ID" value="OXU16890.1"/>
    <property type="molecule type" value="Genomic_DNA"/>
</dbReference>